<proteinExistence type="inferred from homology"/>
<keyword evidence="7 11" id="KW-0297">G-protein coupled receptor</keyword>
<evidence type="ECO:0000256" key="4">
    <source>
        <dbReference type="ARBA" id="ARBA00022507"/>
    </source>
</evidence>
<feature type="domain" description="G-protein coupled receptors family 1 profile" evidence="12">
    <location>
        <begin position="22"/>
        <end position="286"/>
    </location>
</feature>
<keyword evidence="6 11" id="KW-1133">Transmembrane helix</keyword>
<reference evidence="13 14" key="1">
    <citation type="journal article" date="2012" name="Genome Biol.">
        <title>Sequencing three crocodilian genomes to illuminate the evolution of archosaurs and amniotes.</title>
        <authorList>
            <person name="St John J.A."/>
            <person name="Braun E.L."/>
            <person name="Isberg S.R."/>
            <person name="Miles L.G."/>
            <person name="Chong A.Y."/>
            <person name="Gongora J."/>
            <person name="Dalzell P."/>
            <person name="Moran C."/>
            <person name="Bed'hom B."/>
            <person name="Abzhanov A."/>
            <person name="Burgess S.C."/>
            <person name="Cooksey A.M."/>
            <person name="Castoe T.A."/>
            <person name="Crawford N.G."/>
            <person name="Densmore L.D."/>
            <person name="Drew J.C."/>
            <person name="Edwards S.V."/>
            <person name="Faircloth B.C."/>
            <person name="Fujita M.K."/>
            <person name="Greenwold M.J."/>
            <person name="Hoffmann F.G."/>
            <person name="Howard J.M."/>
            <person name="Iguchi T."/>
            <person name="Janes D.E."/>
            <person name="Khan S.Y."/>
            <person name="Kohno S."/>
            <person name="de Koning A.J."/>
            <person name="Lance S.L."/>
            <person name="McCarthy F.M."/>
            <person name="McCormack J.E."/>
            <person name="Merchant M.E."/>
            <person name="Peterson D.G."/>
            <person name="Pollock D.D."/>
            <person name="Pourmand N."/>
            <person name="Raney B.J."/>
            <person name="Roessler K.A."/>
            <person name="Sanford J.R."/>
            <person name="Sawyer R.H."/>
            <person name="Schmidt C.J."/>
            <person name="Triplett E.W."/>
            <person name="Tuberville T.D."/>
            <person name="Venegas-Anaya M."/>
            <person name="Howard J.T."/>
            <person name="Jarvis E.D."/>
            <person name="Guillette L.J.Jr."/>
            <person name="Glenn T.C."/>
            <person name="Green R.E."/>
            <person name="Ray D.A."/>
        </authorList>
    </citation>
    <scope>NUCLEOTIDE SEQUENCE [LARGE SCALE GENOMIC DNA]</scope>
    <source>
        <strain evidence="13">KSC_2009_1</strain>
    </source>
</reference>
<evidence type="ECO:0000313" key="14">
    <source>
        <dbReference type="Proteomes" id="UP000050525"/>
    </source>
</evidence>
<evidence type="ECO:0000313" key="13">
    <source>
        <dbReference type="EMBL" id="KYO24756.1"/>
    </source>
</evidence>
<dbReference type="EMBL" id="AKHW03006004">
    <property type="protein sequence ID" value="KYO24756.1"/>
    <property type="molecule type" value="Genomic_DNA"/>
</dbReference>
<dbReference type="PANTHER" id="PTHR24062">
    <property type="entry name" value="VOMERONASAL TYPE-1 RECEPTOR"/>
    <property type="match status" value="1"/>
</dbReference>
<feature type="transmembrane region" description="Helical" evidence="11">
    <location>
        <begin position="232"/>
        <end position="256"/>
    </location>
</feature>
<comment type="caution">
    <text evidence="13">The sequence shown here is derived from an EMBL/GenBank/DDBJ whole genome shotgun (WGS) entry which is preliminary data.</text>
</comment>
<accession>A0A151MJR0</accession>
<feature type="transmembrane region" description="Helical" evidence="11">
    <location>
        <begin position="193"/>
        <end position="211"/>
    </location>
</feature>
<dbReference type="KEGG" id="amj:102569259"/>
<dbReference type="GeneID" id="102569259"/>
<evidence type="ECO:0000256" key="10">
    <source>
        <dbReference type="ARBA" id="ARBA00023224"/>
    </source>
</evidence>
<keyword evidence="8 11" id="KW-0472">Membrane</keyword>
<dbReference type="GO" id="GO:0019236">
    <property type="term" value="P:response to pheromone"/>
    <property type="evidence" value="ECO:0007669"/>
    <property type="project" value="UniProtKB-KW"/>
</dbReference>
<keyword evidence="3 11" id="KW-1003">Cell membrane</keyword>
<keyword evidence="5 11" id="KW-0812">Transmembrane</keyword>
<evidence type="ECO:0000256" key="9">
    <source>
        <dbReference type="ARBA" id="ARBA00023170"/>
    </source>
</evidence>
<evidence type="ECO:0000256" key="7">
    <source>
        <dbReference type="ARBA" id="ARBA00023040"/>
    </source>
</evidence>
<feature type="transmembrane region" description="Helical" evidence="11">
    <location>
        <begin position="12"/>
        <end position="31"/>
    </location>
</feature>
<comment type="similarity">
    <text evidence="2 11">Belongs to the G-protein coupled receptor 1 family.</text>
</comment>
<comment type="subcellular location">
    <subcellularLocation>
        <location evidence="1 11">Cell membrane</location>
        <topology evidence="1 11">Multi-pass membrane protein</topology>
    </subcellularLocation>
</comment>
<evidence type="ECO:0000256" key="2">
    <source>
        <dbReference type="ARBA" id="ARBA00010663"/>
    </source>
</evidence>
<dbReference type="Proteomes" id="UP000050525">
    <property type="component" value="Unassembled WGS sequence"/>
</dbReference>
<dbReference type="Pfam" id="PF03402">
    <property type="entry name" value="V1R"/>
    <property type="match status" value="1"/>
</dbReference>
<dbReference type="InterPro" id="IPR004072">
    <property type="entry name" value="Vmron_rcpt_1"/>
</dbReference>
<evidence type="ECO:0000256" key="6">
    <source>
        <dbReference type="ARBA" id="ARBA00022989"/>
    </source>
</evidence>
<dbReference type="AlphaFoldDB" id="A0A151MJR0"/>
<dbReference type="InterPro" id="IPR017452">
    <property type="entry name" value="GPCR_Rhodpsn_7TM"/>
</dbReference>
<feature type="transmembrane region" description="Helical" evidence="11">
    <location>
        <begin position="268"/>
        <end position="288"/>
    </location>
</feature>
<dbReference type="eggNOG" id="ENOG502RZ5R">
    <property type="taxonomic scope" value="Eukaryota"/>
</dbReference>
<dbReference type="GO" id="GO:0005886">
    <property type="term" value="C:plasma membrane"/>
    <property type="evidence" value="ECO:0007669"/>
    <property type="project" value="UniProtKB-SubCell"/>
</dbReference>
<gene>
    <name evidence="13" type="primary">VN1R1</name>
    <name evidence="13" type="ORF">Y1Q_0016582</name>
</gene>
<organism evidence="13 14">
    <name type="scientific">Alligator mississippiensis</name>
    <name type="common">American alligator</name>
    <dbReference type="NCBI Taxonomy" id="8496"/>
    <lineage>
        <taxon>Eukaryota</taxon>
        <taxon>Metazoa</taxon>
        <taxon>Chordata</taxon>
        <taxon>Craniata</taxon>
        <taxon>Vertebrata</taxon>
        <taxon>Euteleostomi</taxon>
        <taxon>Archelosauria</taxon>
        <taxon>Archosauria</taxon>
        <taxon>Crocodylia</taxon>
        <taxon>Alligatoridae</taxon>
        <taxon>Alligatorinae</taxon>
        <taxon>Alligator</taxon>
    </lineage>
</organism>
<evidence type="ECO:0000256" key="3">
    <source>
        <dbReference type="ARBA" id="ARBA00022475"/>
    </source>
</evidence>
<feature type="transmembrane region" description="Helical" evidence="11">
    <location>
        <begin position="131"/>
        <end position="149"/>
    </location>
</feature>
<name>A0A151MJR0_ALLMI</name>
<sequence>MGAQFIFDILGFIFLDMVGIPGNVVILYAFVHTLACHRKVTLSEIILSKLALSNLLVILSQGIPFTLKIFWTQNVFNNLGCKITLYVYCVGRAMTICVTSLLGCFQCLLIIPFPCRWLHWRESLLKNLSSIMISLWCFNLFVCSTRLTYGSAQGDENSSTLGNYTELYNFCYVMFPTRYFYLGNRLVLVIRDLFFLGAMTLSSCYLLYMFYQHGKQAKHLTGLHVKHAEIQAAKAVVALLVLYLFSFGMDSIFWIFTLCVAPGSMRLVDAQMFFASCYSAIGPLVIILTNKKVQTGLKSTPNRREFAVAESISKHIH</sequence>
<evidence type="ECO:0000256" key="1">
    <source>
        <dbReference type="ARBA" id="ARBA00004651"/>
    </source>
</evidence>
<keyword evidence="14" id="KW-1185">Reference proteome</keyword>
<evidence type="ECO:0000259" key="12">
    <source>
        <dbReference type="PROSITE" id="PS50262"/>
    </source>
</evidence>
<dbReference type="OrthoDB" id="9606139at2759"/>
<evidence type="ECO:0000256" key="11">
    <source>
        <dbReference type="RuleBase" id="RU364061"/>
    </source>
</evidence>
<feature type="transmembrane region" description="Helical" evidence="11">
    <location>
        <begin position="83"/>
        <end position="111"/>
    </location>
</feature>
<dbReference type="Gene3D" id="1.20.1070.10">
    <property type="entry name" value="Rhodopsin 7-helix transmembrane proteins"/>
    <property type="match status" value="1"/>
</dbReference>
<protein>
    <recommendedName>
        <fullName evidence="11">Vomeronasal type-1 receptor</fullName>
    </recommendedName>
</protein>
<dbReference type="PROSITE" id="PS50262">
    <property type="entry name" value="G_PROTEIN_RECEP_F1_2"/>
    <property type="match status" value="1"/>
</dbReference>
<keyword evidence="4 11" id="KW-0589">Pheromone response</keyword>
<evidence type="ECO:0000256" key="8">
    <source>
        <dbReference type="ARBA" id="ARBA00023136"/>
    </source>
</evidence>
<keyword evidence="10 11" id="KW-0807">Transducer</keyword>
<dbReference type="GO" id="GO:0016503">
    <property type="term" value="F:pheromone receptor activity"/>
    <property type="evidence" value="ECO:0007669"/>
    <property type="project" value="InterPro"/>
</dbReference>
<feature type="transmembrane region" description="Helical" evidence="11">
    <location>
        <begin position="51"/>
        <end position="71"/>
    </location>
</feature>
<dbReference type="SUPFAM" id="SSF81321">
    <property type="entry name" value="Family A G protein-coupled receptor-like"/>
    <property type="match status" value="1"/>
</dbReference>
<evidence type="ECO:0000256" key="5">
    <source>
        <dbReference type="ARBA" id="ARBA00022692"/>
    </source>
</evidence>
<keyword evidence="9 11" id="KW-0675">Receptor</keyword>